<comment type="caution">
    <text evidence="2">The sequence shown here is derived from an EMBL/GenBank/DDBJ whole genome shotgun (WGS) entry which is preliminary data.</text>
</comment>
<accession>A0A2W2FFR3</accession>
<dbReference type="AlphaFoldDB" id="A0A2W2FFR3"/>
<proteinExistence type="predicted"/>
<organism evidence="2 3">
    <name type="scientific">Nonomuraea aridisoli</name>
    <dbReference type="NCBI Taxonomy" id="2070368"/>
    <lineage>
        <taxon>Bacteria</taxon>
        <taxon>Bacillati</taxon>
        <taxon>Actinomycetota</taxon>
        <taxon>Actinomycetes</taxon>
        <taxon>Streptosporangiales</taxon>
        <taxon>Streptosporangiaceae</taxon>
        <taxon>Nonomuraea</taxon>
    </lineage>
</organism>
<evidence type="ECO:0000256" key="1">
    <source>
        <dbReference type="SAM" id="Phobius"/>
    </source>
</evidence>
<dbReference type="RefSeq" id="WP_111181832.1">
    <property type="nucleotide sequence ID" value="NZ_POUD01000131.1"/>
</dbReference>
<evidence type="ECO:0000313" key="3">
    <source>
        <dbReference type="Proteomes" id="UP000249304"/>
    </source>
</evidence>
<keyword evidence="1" id="KW-1133">Transmembrane helix</keyword>
<gene>
    <name evidence="2" type="ORF">C1J01_27240</name>
</gene>
<reference evidence="2 3" key="1">
    <citation type="submission" date="2018-01" db="EMBL/GenBank/DDBJ databases">
        <title>Draft genome sequence of Nonomuraea sp. KC333.</title>
        <authorList>
            <person name="Sahin N."/>
            <person name="Saygin H."/>
            <person name="Ay H."/>
        </authorList>
    </citation>
    <scope>NUCLEOTIDE SEQUENCE [LARGE SCALE GENOMIC DNA]</scope>
    <source>
        <strain evidence="2 3">KC333</strain>
    </source>
</reference>
<dbReference type="OrthoDB" id="3542661at2"/>
<feature type="transmembrane region" description="Helical" evidence="1">
    <location>
        <begin position="12"/>
        <end position="31"/>
    </location>
</feature>
<protein>
    <submittedName>
        <fullName evidence="2">Uncharacterized protein</fullName>
    </submittedName>
</protein>
<keyword evidence="3" id="KW-1185">Reference proteome</keyword>
<sequence>MRKDKERDDSDDFGGMSLASMVLMLALVALSRPWETLKHLFKLVLWLGRRLLRLVLFPFRWAALVVWSRRADRRPTFEDFLHGDEEDRDPS</sequence>
<keyword evidence="1" id="KW-0812">Transmembrane</keyword>
<keyword evidence="1" id="KW-0472">Membrane</keyword>
<evidence type="ECO:0000313" key="2">
    <source>
        <dbReference type="EMBL" id="PZG14324.1"/>
    </source>
</evidence>
<feature type="transmembrane region" description="Helical" evidence="1">
    <location>
        <begin position="51"/>
        <end position="67"/>
    </location>
</feature>
<dbReference type="Proteomes" id="UP000249304">
    <property type="component" value="Unassembled WGS sequence"/>
</dbReference>
<name>A0A2W2FFR3_9ACTN</name>
<dbReference type="EMBL" id="POUD01000131">
    <property type="protein sequence ID" value="PZG14324.1"/>
    <property type="molecule type" value="Genomic_DNA"/>
</dbReference>